<dbReference type="Gene3D" id="3.10.450.50">
    <property type="match status" value="1"/>
</dbReference>
<dbReference type="AlphaFoldDB" id="A0A0D5XXW7"/>
<proteinExistence type="predicted"/>
<name>A0A0D5XXW7_9PSED</name>
<dbReference type="Proteomes" id="UP000032748">
    <property type="component" value="Chromosome"/>
</dbReference>
<dbReference type="GO" id="GO:0016853">
    <property type="term" value="F:isomerase activity"/>
    <property type="evidence" value="ECO:0007669"/>
    <property type="project" value="UniProtKB-KW"/>
</dbReference>
<feature type="domain" description="SnoaL-like" evidence="2">
    <location>
        <begin position="39"/>
        <end position="145"/>
    </location>
</feature>
<gene>
    <name evidence="3" type="ORF">PCL1606_21290</name>
</gene>
<dbReference type="SUPFAM" id="SSF54427">
    <property type="entry name" value="NTF2-like"/>
    <property type="match status" value="1"/>
</dbReference>
<keyword evidence="1" id="KW-0732">Signal</keyword>
<dbReference type="EMBL" id="CP011110">
    <property type="protein sequence ID" value="AKA23582.1"/>
    <property type="molecule type" value="Genomic_DNA"/>
</dbReference>
<reference evidence="3 4" key="1">
    <citation type="journal article" date="2015" name="Mol. Plant Microbe Interact.">
        <title>Comparative Genomic Analysis of Pseudomonas chlororaphis PCL1606 Reveals New Insight into Antifungal Compounds Involved in Biocontrol.</title>
        <authorList>
            <person name="Calderon C.E."/>
            <person name="Ramos C."/>
            <person name="de Vicente A."/>
            <person name="Cazorla F.M."/>
        </authorList>
    </citation>
    <scope>NUCLEOTIDE SEQUENCE [LARGE SCALE GENOMIC DNA]</scope>
    <source>
        <strain evidence="3 4">PCL1606</strain>
    </source>
</reference>
<feature type="chain" id="PRO_5002299433" evidence="1">
    <location>
        <begin position="22"/>
        <end position="161"/>
    </location>
</feature>
<evidence type="ECO:0000313" key="3">
    <source>
        <dbReference type="EMBL" id="AKA23582.1"/>
    </source>
</evidence>
<dbReference type="KEGG" id="pcz:PCL1606_21290"/>
<feature type="signal peptide" evidence="1">
    <location>
        <begin position="1"/>
        <end position="21"/>
    </location>
</feature>
<dbReference type="PATRIC" id="fig|587753.10.peg.2127"/>
<dbReference type="RefSeq" id="WP_045882130.1">
    <property type="nucleotide sequence ID" value="NZ_CP011110.1"/>
</dbReference>
<dbReference type="InterPro" id="IPR037401">
    <property type="entry name" value="SnoaL-like"/>
</dbReference>
<dbReference type="NCBIfam" id="TIGR02246">
    <property type="entry name" value="SgcJ/EcaC family oxidoreductase"/>
    <property type="match status" value="1"/>
</dbReference>
<evidence type="ECO:0000256" key="1">
    <source>
        <dbReference type="SAM" id="SignalP"/>
    </source>
</evidence>
<dbReference type="InterPro" id="IPR032710">
    <property type="entry name" value="NTF2-like_dom_sf"/>
</dbReference>
<dbReference type="OrthoDB" id="213636at2"/>
<dbReference type="Pfam" id="PF12680">
    <property type="entry name" value="SnoaL_2"/>
    <property type="match status" value="1"/>
</dbReference>
<evidence type="ECO:0000259" key="2">
    <source>
        <dbReference type="Pfam" id="PF12680"/>
    </source>
</evidence>
<keyword evidence="3" id="KW-0413">Isomerase</keyword>
<sequence length="161" mass="17769">MRNTLIAMVLGASVLPIAAQAAAPASSDAVRNEVTRQLERYERALNTSNVDQVMTLYAKDAVFMPQNSQPVVGRDAVRAAYRQIFGQIKLDVDFTIDEIQPLSPDWAFARTRSKGTVKVLAGDGKASPEGNQEVFLLHRESDGQWRFARYIFSTTNPPAAQ</sequence>
<organism evidence="3 4">
    <name type="scientific">Pseudomonas chlororaphis</name>
    <dbReference type="NCBI Taxonomy" id="587753"/>
    <lineage>
        <taxon>Bacteria</taxon>
        <taxon>Pseudomonadati</taxon>
        <taxon>Pseudomonadota</taxon>
        <taxon>Gammaproteobacteria</taxon>
        <taxon>Pseudomonadales</taxon>
        <taxon>Pseudomonadaceae</taxon>
        <taxon>Pseudomonas</taxon>
    </lineage>
</organism>
<accession>A0A0D5XXW7</accession>
<dbReference type="InterPro" id="IPR011944">
    <property type="entry name" value="Steroid_delta5-4_isomerase"/>
</dbReference>
<evidence type="ECO:0000313" key="4">
    <source>
        <dbReference type="Proteomes" id="UP000032748"/>
    </source>
</evidence>
<protein>
    <submittedName>
        <fullName evidence="3">Ketosteroid isomerase</fullName>
    </submittedName>
</protein>